<accession>A0A1H7R9Q6</accession>
<evidence type="ECO:0000313" key="2">
    <source>
        <dbReference type="EMBL" id="SEL57020.1"/>
    </source>
</evidence>
<feature type="transmembrane region" description="Helical" evidence="1">
    <location>
        <begin position="216"/>
        <end position="236"/>
    </location>
</feature>
<feature type="transmembrane region" description="Helical" evidence="1">
    <location>
        <begin position="451"/>
        <end position="472"/>
    </location>
</feature>
<dbReference type="PANTHER" id="PTHR34219:SF3">
    <property type="entry name" value="BLL7967 PROTEIN"/>
    <property type="match status" value="1"/>
</dbReference>
<evidence type="ECO:0000256" key="1">
    <source>
        <dbReference type="SAM" id="Phobius"/>
    </source>
</evidence>
<dbReference type="PANTHER" id="PTHR34219">
    <property type="entry name" value="IRON-REGULATED INNER MEMBRANE PROTEIN-RELATED"/>
    <property type="match status" value="1"/>
</dbReference>
<feature type="transmembrane region" description="Helical" evidence="1">
    <location>
        <begin position="27"/>
        <end position="48"/>
    </location>
</feature>
<keyword evidence="1" id="KW-1133">Transmembrane helix</keyword>
<dbReference type="InterPro" id="IPR005625">
    <property type="entry name" value="PepSY-ass_TM"/>
</dbReference>
<proteinExistence type="predicted"/>
<reference evidence="2 3" key="1">
    <citation type="submission" date="2016-10" db="EMBL/GenBank/DDBJ databases">
        <authorList>
            <person name="de Groot N.N."/>
        </authorList>
    </citation>
    <scope>NUCLEOTIDE SEQUENCE [LARGE SCALE GENOMIC DNA]</scope>
    <source>
        <strain evidence="2 3">JCM 19513</strain>
    </source>
</reference>
<keyword evidence="1" id="KW-0472">Membrane</keyword>
<keyword evidence="3" id="KW-1185">Reference proteome</keyword>
<dbReference type="EMBL" id="FOAS01000014">
    <property type="protein sequence ID" value="SEL57020.1"/>
    <property type="molecule type" value="Genomic_DNA"/>
</dbReference>
<dbReference type="RefSeq" id="WP_074869702.1">
    <property type="nucleotide sequence ID" value="NZ_FOAS01000014.1"/>
</dbReference>
<dbReference type="Proteomes" id="UP000185766">
    <property type="component" value="Unassembled WGS sequence"/>
</dbReference>
<organism evidence="2 3">
    <name type="scientific">Atopomonas hussainii</name>
    <dbReference type="NCBI Taxonomy" id="1429083"/>
    <lineage>
        <taxon>Bacteria</taxon>
        <taxon>Pseudomonadati</taxon>
        <taxon>Pseudomonadota</taxon>
        <taxon>Gammaproteobacteria</taxon>
        <taxon>Pseudomonadales</taxon>
        <taxon>Pseudomonadaceae</taxon>
        <taxon>Atopomonas</taxon>
    </lineage>
</organism>
<keyword evidence="1" id="KW-0812">Transmembrane</keyword>
<sequence>MTAALPSTLTSTRSRWLRVLLTWHRRLAVAACIAVLAWSISGLLHPLMGALQPKPAVFTPPSTAISLQQPLLAPAQLALNGTEPITALRLLSLNQRPYYQVRSANHARYFDALTGQEHDLLAKHAEQLAQHYLASQEPLKYVGQQSRFDNEYVFINRLLPVARVDTARSDGLRVYVDVFNDRLASLIDTPKALYSQAFKLLHNFAPLNGLGLVRELIMGLLLLSCLCATALGLGLFFTRRAVARHARQGHRRWHAWCGLGIALSTLAFASTGLWHLVHKKAGTPLPAQYVMQLDWQHAQPPSQTWLLPSEQLLSAALLEAGGQHAWALRVQSSQGISTRWHALDGRPLPEHTGANLGALWAQHYAKALGLKAAIKQDWQTQFSHEYGFIFKRLPVWASSYGDTRSTTLYIDPSDATLAARIQGADRFEGFAFAYLHKAQWLEVFGKLGKDILLSLFALANALLAASGLWLFAQRQRRKA</sequence>
<dbReference type="AlphaFoldDB" id="A0A1H7R9Q6"/>
<protein>
    <submittedName>
        <fullName evidence="2">PepSY-associated TM region</fullName>
    </submittedName>
</protein>
<dbReference type="Pfam" id="PF03929">
    <property type="entry name" value="PepSY_TM"/>
    <property type="match status" value="1"/>
</dbReference>
<feature type="transmembrane region" description="Helical" evidence="1">
    <location>
        <begin position="256"/>
        <end position="277"/>
    </location>
</feature>
<name>A0A1H7R9Q6_9GAMM</name>
<gene>
    <name evidence="2" type="ORF">SAMN05216214_11466</name>
</gene>
<evidence type="ECO:0000313" key="3">
    <source>
        <dbReference type="Proteomes" id="UP000185766"/>
    </source>
</evidence>
<dbReference type="STRING" id="1429083.GCA_001885685_03199"/>